<dbReference type="Pfam" id="PF05275">
    <property type="entry name" value="CopB"/>
    <property type="match status" value="1"/>
</dbReference>
<evidence type="ECO:0000313" key="3">
    <source>
        <dbReference type="Proteomes" id="UP000439780"/>
    </source>
</evidence>
<dbReference type="GO" id="GO:0005507">
    <property type="term" value="F:copper ion binding"/>
    <property type="evidence" value="ECO:0007669"/>
    <property type="project" value="InterPro"/>
</dbReference>
<dbReference type="Proteomes" id="UP000439780">
    <property type="component" value="Unassembled WGS sequence"/>
</dbReference>
<feature type="region of interest" description="Disordered" evidence="1">
    <location>
        <begin position="1"/>
        <end position="68"/>
    </location>
</feature>
<dbReference type="EMBL" id="WTYA01000004">
    <property type="protein sequence ID" value="MXP28479.1"/>
    <property type="molecule type" value="Genomic_DNA"/>
</dbReference>
<keyword evidence="3" id="KW-1185">Reference proteome</keyword>
<feature type="compositionally biased region" description="Polar residues" evidence="1">
    <location>
        <begin position="58"/>
        <end position="68"/>
    </location>
</feature>
<sequence>MHGMTMPMPAPSPSATSKPKAKSRPKPKALAPATARRVATPSHHTARPKSSPSAAARQNPSADQQTIPKMTGMEHSQMKHHGAADEAAAKMPDMDHSAMGHMQRMGNHAEAPTEPTPPPPEAGTGPARAADSIWGAEAMRASREQLRSENGGQTFAKVLIDRLEYKAHEGKDGYAWEGQAWYGGDIDKLVVRSEGEGTFGGKAERAEVQALWGHAIGPWFDLQAGARHDFVGPTRTYAVVGVQGLAPYQFETSAQAFLSTKGELTARIEGELDQRITQRLILQPRAELNLAAQDIPELGIGAGLDRAEVGLRLRYEFAREFAPYVGIAQEWKVGGSADYAHARGDSASTTSLVIGLRAWF</sequence>
<gene>
    <name evidence="2" type="ORF">GRI58_06540</name>
</gene>
<proteinExistence type="predicted"/>
<feature type="compositionally biased region" description="Low complexity" evidence="1">
    <location>
        <begin position="48"/>
        <end position="57"/>
    </location>
</feature>
<dbReference type="GO" id="GO:0009279">
    <property type="term" value="C:cell outer membrane"/>
    <property type="evidence" value="ECO:0007669"/>
    <property type="project" value="InterPro"/>
</dbReference>
<name>A0A845AGE1_9SPHN</name>
<feature type="region of interest" description="Disordered" evidence="1">
    <location>
        <begin position="103"/>
        <end position="128"/>
    </location>
</feature>
<accession>A0A845AGE1</accession>
<evidence type="ECO:0000313" key="2">
    <source>
        <dbReference type="EMBL" id="MXP28479.1"/>
    </source>
</evidence>
<organism evidence="2 3">
    <name type="scientific">Qipengyuania algicida</name>
    <dbReference type="NCBI Taxonomy" id="1836209"/>
    <lineage>
        <taxon>Bacteria</taxon>
        <taxon>Pseudomonadati</taxon>
        <taxon>Pseudomonadota</taxon>
        <taxon>Alphaproteobacteria</taxon>
        <taxon>Sphingomonadales</taxon>
        <taxon>Erythrobacteraceae</taxon>
        <taxon>Qipengyuania</taxon>
    </lineage>
</organism>
<dbReference type="GO" id="GO:0006878">
    <property type="term" value="P:intracellular copper ion homeostasis"/>
    <property type="evidence" value="ECO:0007669"/>
    <property type="project" value="InterPro"/>
</dbReference>
<evidence type="ECO:0000256" key="1">
    <source>
        <dbReference type="SAM" id="MobiDB-lite"/>
    </source>
</evidence>
<comment type="caution">
    <text evidence="2">The sequence shown here is derived from an EMBL/GenBank/DDBJ whole genome shotgun (WGS) entry which is preliminary data.</text>
</comment>
<dbReference type="OrthoDB" id="9778934at2"/>
<protein>
    <submittedName>
        <fullName evidence="2">Copper resistance protein B</fullName>
    </submittedName>
</protein>
<reference evidence="2 3" key="1">
    <citation type="submission" date="2019-12" db="EMBL/GenBank/DDBJ databases">
        <title>Genomic-based taxomic classification of the family Erythrobacteraceae.</title>
        <authorList>
            <person name="Xu L."/>
        </authorList>
    </citation>
    <scope>NUCLEOTIDE SEQUENCE [LARGE SCALE GENOMIC DNA]</scope>
    <source>
        <strain evidence="2 3">KEMB 9005-328</strain>
    </source>
</reference>
<dbReference type="InterPro" id="IPR007939">
    <property type="entry name" value="Cu-R_B_prcur"/>
</dbReference>
<dbReference type="AlphaFoldDB" id="A0A845AGE1"/>